<gene>
    <name evidence="2" type="ORF">GJ654_01450</name>
</gene>
<dbReference type="EMBL" id="WNKS01000001">
    <property type="protein sequence ID" value="MTV29653.1"/>
    <property type="molecule type" value="Genomic_DNA"/>
</dbReference>
<evidence type="ECO:0000313" key="3">
    <source>
        <dbReference type="Proteomes" id="UP000439113"/>
    </source>
</evidence>
<proteinExistence type="predicted"/>
<dbReference type="AlphaFoldDB" id="A0A6N8DKD9"/>
<sequence length="66" mass="7040">MDQPQPESTNNLAVMLPVMLAVTVGVGYALNSVLRDKGLGIFGNGAVMMVGMAMGVFFMSFVQSWL</sequence>
<keyword evidence="1" id="KW-0472">Membrane</keyword>
<dbReference type="Proteomes" id="UP000439113">
    <property type="component" value="Unassembled WGS sequence"/>
</dbReference>
<keyword evidence="1" id="KW-0812">Transmembrane</keyword>
<comment type="caution">
    <text evidence="2">The sequence shown here is derived from an EMBL/GenBank/DDBJ whole genome shotgun (WGS) entry which is preliminary data.</text>
</comment>
<evidence type="ECO:0000313" key="2">
    <source>
        <dbReference type="EMBL" id="MTV29653.1"/>
    </source>
</evidence>
<protein>
    <submittedName>
        <fullName evidence="2">Uncharacterized protein</fullName>
    </submittedName>
</protein>
<keyword evidence="1" id="KW-1133">Transmembrane helix</keyword>
<feature type="transmembrane region" description="Helical" evidence="1">
    <location>
        <begin position="12"/>
        <end position="30"/>
    </location>
</feature>
<name>A0A6N8DKD9_RHOAC</name>
<accession>A0A6N8DKD9</accession>
<organism evidence="2 3">
    <name type="scientific">Rhodoblastus acidophilus</name>
    <name type="common">Rhodopseudomonas acidophila</name>
    <dbReference type="NCBI Taxonomy" id="1074"/>
    <lineage>
        <taxon>Bacteria</taxon>
        <taxon>Pseudomonadati</taxon>
        <taxon>Pseudomonadota</taxon>
        <taxon>Alphaproteobacteria</taxon>
        <taxon>Hyphomicrobiales</taxon>
        <taxon>Rhodoblastaceae</taxon>
        <taxon>Rhodoblastus</taxon>
    </lineage>
</organism>
<feature type="transmembrane region" description="Helical" evidence="1">
    <location>
        <begin position="42"/>
        <end position="62"/>
    </location>
</feature>
<dbReference type="RefSeq" id="WP_155444309.1">
    <property type="nucleotide sequence ID" value="NZ_JAOQNR010000001.1"/>
</dbReference>
<reference evidence="2 3" key="1">
    <citation type="submission" date="2019-11" db="EMBL/GenBank/DDBJ databases">
        <title>Whole-genome sequence of a Rhodoblastus acidophilus DSM 142.</title>
        <authorList>
            <person name="Kyndt J.A."/>
            <person name="Meyer T.E."/>
        </authorList>
    </citation>
    <scope>NUCLEOTIDE SEQUENCE [LARGE SCALE GENOMIC DNA]</scope>
    <source>
        <strain evidence="2 3">DSM 142</strain>
    </source>
</reference>
<evidence type="ECO:0000256" key="1">
    <source>
        <dbReference type="SAM" id="Phobius"/>
    </source>
</evidence>